<organism evidence="1 2">
    <name type="scientific">Klebsiella aerogenes</name>
    <name type="common">Enterobacter aerogenes</name>
    <dbReference type="NCBI Taxonomy" id="548"/>
    <lineage>
        <taxon>Bacteria</taxon>
        <taxon>Pseudomonadati</taxon>
        <taxon>Pseudomonadota</taxon>
        <taxon>Gammaproteobacteria</taxon>
        <taxon>Enterobacterales</taxon>
        <taxon>Enterobacteriaceae</taxon>
        <taxon>Klebsiella/Raoultella group</taxon>
        <taxon>Klebsiella</taxon>
    </lineage>
</organism>
<reference evidence="2" key="1">
    <citation type="submission" date="2020-06" db="EMBL/GenBank/DDBJ databases">
        <title>REHAB project genomes.</title>
        <authorList>
            <person name="Shaw L.P."/>
        </authorList>
    </citation>
    <scope>NUCLEOTIDE SEQUENCE [LARGE SCALE GENOMIC DNA]</scope>
    <source>
        <strain evidence="2">RHBSTW-00938</strain>
        <plasmid evidence="2">prhbstw-00938_2</plasmid>
    </source>
</reference>
<sequence length="374" mass="41471">MPHFNYSATIEKMLRTTAIVLVCASGMIWLNQQSLNQYWAVHFHRESPWQSLASPFWKQGAAIMSAAESAKSSLMAPVADDIADILNPPKIATKPVVAVTQTTPLAEEPAYTPYPQNARQLSKWILTHTAPSMLPSGEEEPPLTNAALYDPQGKAVLGIGKKVLMIGDSMMEGVAPRVLSRLQKDHHVAGLNLSKRNTGLAYPNYFNWPKTTQKALENHPDIGLLVVFLGPNDPWSMPYGPGKPYLKFKSESWENEYRNRIRSILALAQQHAIPVIWLLPPNMRSNKLNQSMIWLDTMYSSEVKAAGGIVLSVNELFGYKDGIYSSTAVVDGKRVSLRAPDGTHYTPAGQNLIARDILENISFEQTQSDSTDEE</sequence>
<gene>
    <name evidence="1" type="ORF">HV331_26570</name>
</gene>
<dbReference type="InterPro" id="IPR007407">
    <property type="entry name" value="DUF459"/>
</dbReference>
<dbReference type="InterPro" id="IPR036514">
    <property type="entry name" value="SGNH_hydro_sf"/>
</dbReference>
<dbReference type="GO" id="GO:0016788">
    <property type="term" value="F:hydrolase activity, acting on ester bonds"/>
    <property type="evidence" value="ECO:0007669"/>
    <property type="project" value="UniProtKB-ARBA"/>
</dbReference>
<dbReference type="Pfam" id="PF04311">
    <property type="entry name" value="DUF459"/>
    <property type="match status" value="1"/>
</dbReference>
<protein>
    <submittedName>
        <fullName evidence="1">DUF459 domain-containing protein</fullName>
    </submittedName>
</protein>
<accession>A0AAP9R2X1</accession>
<dbReference type="RefSeq" id="WP_182015429.1">
    <property type="nucleotide sequence ID" value="NZ_CP055905.1"/>
</dbReference>
<dbReference type="EMBL" id="CP055905">
    <property type="protein sequence ID" value="QMR43049.1"/>
    <property type="molecule type" value="Genomic_DNA"/>
</dbReference>
<dbReference type="AlphaFoldDB" id="A0AAP9R2X1"/>
<keyword evidence="1" id="KW-0614">Plasmid</keyword>
<evidence type="ECO:0000313" key="2">
    <source>
        <dbReference type="Proteomes" id="UP000514462"/>
    </source>
</evidence>
<dbReference type="CDD" id="cd01829">
    <property type="entry name" value="SGNH_hydrolase_peri2"/>
    <property type="match status" value="1"/>
</dbReference>
<evidence type="ECO:0000313" key="1">
    <source>
        <dbReference type="EMBL" id="QMR43049.1"/>
    </source>
</evidence>
<proteinExistence type="predicted"/>
<dbReference type="SUPFAM" id="SSF52266">
    <property type="entry name" value="SGNH hydrolase"/>
    <property type="match status" value="1"/>
</dbReference>
<dbReference type="Proteomes" id="UP000514462">
    <property type="component" value="Plasmid pRHBSTW-00938_2"/>
</dbReference>
<dbReference type="Gene3D" id="3.40.50.1110">
    <property type="entry name" value="SGNH hydrolase"/>
    <property type="match status" value="1"/>
</dbReference>
<geneLocation type="plasmid" evidence="2">
    <name>prhbstw-00938_2</name>
</geneLocation>
<name>A0AAP9R2X1_KLEAE</name>